<keyword evidence="10" id="KW-1133">Transmembrane helix</keyword>
<dbReference type="InterPro" id="IPR003594">
    <property type="entry name" value="HATPase_dom"/>
</dbReference>
<proteinExistence type="predicted"/>
<dbReference type="Gene3D" id="3.30.565.10">
    <property type="entry name" value="Histidine kinase-like ATPase, C-terminal domain"/>
    <property type="match status" value="1"/>
</dbReference>
<sequence length="591" mass="66476">MNIKSRIALHLIMWLVLVGLILFVLAGFTLYWTLEEISKVQSSRQFESVGLQRLIQTIEVEGEDVHFDPELLEKVRDSGGWLQRIDEKGYVTDAFFTPPEVPSYYGPGQLTAYWLRKSPFPYQLSLWIQEKDGVVHTLLYGMTNRDDDFLQQVIEEAEQKNNEIMLPPSIQNQLKRKAGWVQLLDSKGAELASFNKPAKAIKDFSVEELALRSIYPDRYGATIVSHYDQKSGQTWVLSYPLPGTTPGEEPLLKPESKALFIGMGMLLLSAMLVFGIVSYFFGQRFGAPIVHVLRWLTFLRGGKYEEPANADGVPLSQDKRGKRKRKYRIYQDVIDSMDSLSQTLNRNEKLRHETEQLRNEWIAGVSHDLKTPLSSVKGYAHLLGNAEYTWTTEEVHTFAKIILDKSAYMEDLINDLALTYRLRNGQGAPTVELVDLNVCTAEAITEAAKHPLYPEGCIQFTPSAEPVYMLVYKPWFQRIVDNLVANALIHNESGTIVSISVQAVESSTAVLIFSDNGSGMDEETADRLFERYYRGTDTESRTEGSGLGMVITKALVEAFGGSIEVKTAVGQGTTISIAWEAEQPPRSYIGC</sequence>
<feature type="transmembrane region" description="Helical" evidence="10">
    <location>
        <begin position="258"/>
        <end position="281"/>
    </location>
</feature>
<dbReference type="InterPro" id="IPR036890">
    <property type="entry name" value="HATPase_C_sf"/>
</dbReference>
<evidence type="ECO:0000256" key="6">
    <source>
        <dbReference type="ARBA" id="ARBA00022741"/>
    </source>
</evidence>
<dbReference type="PANTHER" id="PTHR42878:SF7">
    <property type="entry name" value="SENSOR HISTIDINE KINASE GLRK"/>
    <property type="match status" value="1"/>
</dbReference>
<evidence type="ECO:0000256" key="1">
    <source>
        <dbReference type="ARBA" id="ARBA00000085"/>
    </source>
</evidence>
<evidence type="ECO:0000313" key="13">
    <source>
        <dbReference type="Proteomes" id="UP000307841"/>
    </source>
</evidence>
<evidence type="ECO:0000256" key="5">
    <source>
        <dbReference type="ARBA" id="ARBA00022679"/>
    </source>
</evidence>
<evidence type="ECO:0000256" key="4">
    <source>
        <dbReference type="ARBA" id="ARBA00022553"/>
    </source>
</evidence>
<evidence type="ECO:0000256" key="7">
    <source>
        <dbReference type="ARBA" id="ARBA00022777"/>
    </source>
</evidence>
<accession>A0A4U2YEL2</accession>
<dbReference type="PROSITE" id="PS50109">
    <property type="entry name" value="HIS_KIN"/>
    <property type="match status" value="1"/>
</dbReference>
<keyword evidence="6" id="KW-0547">Nucleotide-binding</keyword>
<dbReference type="GO" id="GO:0007234">
    <property type="term" value="P:osmosensory signaling via phosphorelay pathway"/>
    <property type="evidence" value="ECO:0007669"/>
    <property type="project" value="TreeGrafter"/>
</dbReference>
<evidence type="ECO:0000256" key="3">
    <source>
        <dbReference type="ARBA" id="ARBA00012438"/>
    </source>
</evidence>
<dbReference type="GO" id="GO:0000155">
    <property type="term" value="F:phosphorelay sensor kinase activity"/>
    <property type="evidence" value="ECO:0007669"/>
    <property type="project" value="InterPro"/>
</dbReference>
<dbReference type="GO" id="GO:0030295">
    <property type="term" value="F:protein kinase activator activity"/>
    <property type="evidence" value="ECO:0007669"/>
    <property type="project" value="TreeGrafter"/>
</dbReference>
<reference evidence="12 13" key="1">
    <citation type="submission" date="2019-04" db="EMBL/GenBank/DDBJ databases">
        <title>Whole genome sequencing of Brevibacillus sp. TGS2-1.</title>
        <authorList>
            <person name="Choi A."/>
        </authorList>
    </citation>
    <scope>NUCLEOTIDE SEQUENCE [LARGE SCALE GENOMIC DNA]</scope>
    <source>
        <strain evidence="12 13">TGS2-1</strain>
    </source>
</reference>
<evidence type="ECO:0000256" key="9">
    <source>
        <dbReference type="ARBA" id="ARBA00023012"/>
    </source>
</evidence>
<keyword evidence="10" id="KW-0812">Transmembrane</keyword>
<comment type="catalytic activity">
    <reaction evidence="1">
        <text>ATP + protein L-histidine = ADP + protein N-phospho-L-histidine.</text>
        <dbReference type="EC" id="2.7.13.3"/>
    </reaction>
</comment>
<dbReference type="SMART" id="SM00387">
    <property type="entry name" value="HATPase_c"/>
    <property type="match status" value="1"/>
</dbReference>
<dbReference type="CDD" id="cd00082">
    <property type="entry name" value="HisKA"/>
    <property type="match status" value="1"/>
</dbReference>
<evidence type="ECO:0000256" key="2">
    <source>
        <dbReference type="ARBA" id="ARBA00004370"/>
    </source>
</evidence>
<dbReference type="EMBL" id="SZNK01000001">
    <property type="protein sequence ID" value="TKI59200.1"/>
    <property type="molecule type" value="Genomic_DNA"/>
</dbReference>
<comment type="subcellular location">
    <subcellularLocation>
        <location evidence="2">Membrane</location>
    </subcellularLocation>
</comment>
<dbReference type="Pfam" id="PF02518">
    <property type="entry name" value="HATPase_c"/>
    <property type="match status" value="1"/>
</dbReference>
<keyword evidence="9" id="KW-0902">Two-component regulatory system</keyword>
<dbReference type="GO" id="GO:0000156">
    <property type="term" value="F:phosphorelay response regulator activity"/>
    <property type="evidence" value="ECO:0007669"/>
    <property type="project" value="TreeGrafter"/>
</dbReference>
<evidence type="ECO:0000256" key="10">
    <source>
        <dbReference type="SAM" id="Phobius"/>
    </source>
</evidence>
<keyword evidence="5" id="KW-0808">Transferase</keyword>
<evidence type="ECO:0000256" key="8">
    <source>
        <dbReference type="ARBA" id="ARBA00022840"/>
    </source>
</evidence>
<protein>
    <recommendedName>
        <fullName evidence="3">histidine kinase</fullName>
        <ecNumber evidence="3">2.7.13.3</ecNumber>
    </recommendedName>
</protein>
<keyword evidence="7 12" id="KW-0418">Kinase</keyword>
<dbReference type="InterPro" id="IPR003661">
    <property type="entry name" value="HisK_dim/P_dom"/>
</dbReference>
<keyword evidence="4" id="KW-0597">Phosphoprotein</keyword>
<name>A0A4U2YEL2_9BACL</name>
<organism evidence="12 13">
    <name type="scientific">Brevibacillus antibioticus</name>
    <dbReference type="NCBI Taxonomy" id="2570228"/>
    <lineage>
        <taxon>Bacteria</taxon>
        <taxon>Bacillati</taxon>
        <taxon>Bacillota</taxon>
        <taxon>Bacilli</taxon>
        <taxon>Bacillales</taxon>
        <taxon>Paenibacillaceae</taxon>
        <taxon>Brevibacillus</taxon>
    </lineage>
</organism>
<feature type="transmembrane region" description="Helical" evidence="10">
    <location>
        <begin position="12"/>
        <end position="34"/>
    </location>
</feature>
<feature type="domain" description="Histidine kinase" evidence="11">
    <location>
        <begin position="364"/>
        <end position="583"/>
    </location>
</feature>
<dbReference type="InterPro" id="IPR050351">
    <property type="entry name" value="BphY/WalK/GraS-like"/>
</dbReference>
<dbReference type="Proteomes" id="UP000307841">
    <property type="component" value="Unassembled WGS sequence"/>
</dbReference>
<dbReference type="OrthoDB" id="368131at2"/>
<dbReference type="AlphaFoldDB" id="A0A4U2YEL2"/>
<dbReference type="EC" id="2.7.13.3" evidence="3"/>
<evidence type="ECO:0000259" key="11">
    <source>
        <dbReference type="PROSITE" id="PS50109"/>
    </source>
</evidence>
<dbReference type="SUPFAM" id="SSF55874">
    <property type="entry name" value="ATPase domain of HSP90 chaperone/DNA topoisomerase II/histidine kinase"/>
    <property type="match status" value="1"/>
</dbReference>
<dbReference type="InterPro" id="IPR005467">
    <property type="entry name" value="His_kinase_dom"/>
</dbReference>
<dbReference type="RefSeq" id="WP_137033146.1">
    <property type="nucleotide sequence ID" value="NZ_SZNK01000001.1"/>
</dbReference>
<keyword evidence="10" id="KW-0472">Membrane</keyword>
<evidence type="ECO:0000313" key="12">
    <source>
        <dbReference type="EMBL" id="TKI59200.1"/>
    </source>
</evidence>
<keyword evidence="8" id="KW-0067">ATP-binding</keyword>
<dbReference type="SMART" id="SM00388">
    <property type="entry name" value="HisKA"/>
    <property type="match status" value="1"/>
</dbReference>
<dbReference type="SUPFAM" id="SSF47384">
    <property type="entry name" value="Homodimeric domain of signal transducing histidine kinase"/>
    <property type="match status" value="1"/>
</dbReference>
<dbReference type="Pfam" id="PF00512">
    <property type="entry name" value="HisKA"/>
    <property type="match status" value="1"/>
</dbReference>
<keyword evidence="13" id="KW-1185">Reference proteome</keyword>
<dbReference type="PANTHER" id="PTHR42878">
    <property type="entry name" value="TWO-COMPONENT HISTIDINE KINASE"/>
    <property type="match status" value="1"/>
</dbReference>
<dbReference type="InterPro" id="IPR036097">
    <property type="entry name" value="HisK_dim/P_sf"/>
</dbReference>
<comment type="caution">
    <text evidence="12">The sequence shown here is derived from an EMBL/GenBank/DDBJ whole genome shotgun (WGS) entry which is preliminary data.</text>
</comment>
<gene>
    <name evidence="12" type="ORF">E8L90_29465</name>
</gene>
<dbReference type="CDD" id="cd00075">
    <property type="entry name" value="HATPase"/>
    <property type="match status" value="1"/>
</dbReference>
<dbReference type="InterPro" id="IPR004358">
    <property type="entry name" value="Sig_transdc_His_kin-like_C"/>
</dbReference>
<dbReference type="GO" id="GO:0005524">
    <property type="term" value="F:ATP binding"/>
    <property type="evidence" value="ECO:0007669"/>
    <property type="project" value="UniProtKB-KW"/>
</dbReference>
<dbReference type="Gene3D" id="1.10.287.130">
    <property type="match status" value="1"/>
</dbReference>
<dbReference type="PRINTS" id="PR00344">
    <property type="entry name" value="BCTRLSENSOR"/>
</dbReference>